<sequence>MTEEKQLTPKQAAESIGVSDQSIYNWLADGTIRRFRTRGVKQKKRYLIPETEVERLRLEYNGLIEGNNFGLVVSA</sequence>
<dbReference type="NCBIfam" id="TIGR01764">
    <property type="entry name" value="excise"/>
    <property type="match status" value="1"/>
</dbReference>
<organism evidence="2 3">
    <name type="scientific">Kouleothrix aurantiaca</name>
    <dbReference type="NCBI Taxonomy" id="186479"/>
    <lineage>
        <taxon>Bacteria</taxon>
        <taxon>Bacillati</taxon>
        <taxon>Chloroflexota</taxon>
        <taxon>Chloroflexia</taxon>
        <taxon>Chloroflexales</taxon>
        <taxon>Roseiflexineae</taxon>
        <taxon>Roseiflexaceae</taxon>
        <taxon>Kouleothrix</taxon>
    </lineage>
</organism>
<comment type="caution">
    <text evidence="2">The sequence shown here is derived from an EMBL/GenBank/DDBJ whole genome shotgun (WGS) entry which is preliminary data.</text>
</comment>
<dbReference type="InterPro" id="IPR009061">
    <property type="entry name" value="DNA-bd_dom_put_sf"/>
</dbReference>
<keyword evidence="3" id="KW-1185">Reference proteome</keyword>
<feature type="domain" description="Helix-turn-helix" evidence="1">
    <location>
        <begin position="7"/>
        <end position="56"/>
    </location>
</feature>
<proteinExistence type="predicted"/>
<dbReference type="Proteomes" id="UP000050509">
    <property type="component" value="Unassembled WGS sequence"/>
</dbReference>
<reference evidence="2 3" key="1">
    <citation type="submission" date="2015-09" db="EMBL/GenBank/DDBJ databases">
        <title>Draft genome sequence of Kouleothrix aurantiaca JCM 19913.</title>
        <authorList>
            <person name="Hemp J."/>
        </authorList>
    </citation>
    <scope>NUCLEOTIDE SEQUENCE [LARGE SCALE GENOMIC DNA]</scope>
    <source>
        <strain evidence="2 3">COM-B</strain>
    </source>
</reference>
<protein>
    <recommendedName>
        <fullName evidence="1">Helix-turn-helix domain-containing protein</fullName>
    </recommendedName>
</protein>
<dbReference type="InterPro" id="IPR010093">
    <property type="entry name" value="SinI_DNA-bd"/>
</dbReference>
<gene>
    <name evidence="2" type="ORF">SE17_18960</name>
</gene>
<dbReference type="GO" id="GO:0003677">
    <property type="term" value="F:DNA binding"/>
    <property type="evidence" value="ECO:0007669"/>
    <property type="project" value="InterPro"/>
</dbReference>
<evidence type="ECO:0000259" key="1">
    <source>
        <dbReference type="Pfam" id="PF12728"/>
    </source>
</evidence>
<dbReference type="Pfam" id="PF12728">
    <property type="entry name" value="HTH_17"/>
    <property type="match status" value="1"/>
</dbReference>
<dbReference type="EMBL" id="LJCR01000757">
    <property type="protein sequence ID" value="KPV51840.1"/>
    <property type="molecule type" value="Genomic_DNA"/>
</dbReference>
<name>A0A0P9D8T8_9CHLR</name>
<dbReference type="InterPro" id="IPR041657">
    <property type="entry name" value="HTH_17"/>
</dbReference>
<dbReference type="AlphaFoldDB" id="A0A0P9D8T8"/>
<evidence type="ECO:0000313" key="3">
    <source>
        <dbReference type="Proteomes" id="UP000050509"/>
    </source>
</evidence>
<dbReference type="SUPFAM" id="SSF46955">
    <property type="entry name" value="Putative DNA-binding domain"/>
    <property type="match status" value="1"/>
</dbReference>
<accession>A0A0P9D8T8</accession>
<evidence type="ECO:0000313" key="2">
    <source>
        <dbReference type="EMBL" id="KPV51840.1"/>
    </source>
</evidence>